<dbReference type="Pfam" id="PF00583">
    <property type="entry name" value="Acetyltransf_1"/>
    <property type="match status" value="1"/>
</dbReference>
<keyword evidence="5" id="KW-1185">Reference proteome</keyword>
<dbReference type="AlphaFoldDB" id="A0A3R6ZV96"/>
<organism evidence="4 5">
    <name type="scientific">Aphanomyces invadans</name>
    <dbReference type="NCBI Taxonomy" id="157072"/>
    <lineage>
        <taxon>Eukaryota</taxon>
        <taxon>Sar</taxon>
        <taxon>Stramenopiles</taxon>
        <taxon>Oomycota</taxon>
        <taxon>Saprolegniomycetes</taxon>
        <taxon>Saprolegniales</taxon>
        <taxon>Verrucalvaceae</taxon>
        <taxon>Aphanomyces</taxon>
    </lineage>
</organism>
<evidence type="ECO:0000259" key="3">
    <source>
        <dbReference type="PROSITE" id="PS51186"/>
    </source>
</evidence>
<dbReference type="SUPFAM" id="SSF55729">
    <property type="entry name" value="Acyl-CoA N-acyltransferases (Nat)"/>
    <property type="match status" value="1"/>
</dbReference>
<protein>
    <recommendedName>
        <fullName evidence="3">N-acetyltransferase domain-containing protein</fullName>
    </recommendedName>
</protein>
<keyword evidence="1" id="KW-0808">Transferase</keyword>
<dbReference type="InterPro" id="IPR050832">
    <property type="entry name" value="Bact_Acetyltransf"/>
</dbReference>
<dbReference type="GO" id="GO:0016747">
    <property type="term" value="F:acyltransferase activity, transferring groups other than amino-acyl groups"/>
    <property type="evidence" value="ECO:0007669"/>
    <property type="project" value="InterPro"/>
</dbReference>
<gene>
    <name evidence="4" type="ORF">DYB32_001552</name>
</gene>
<dbReference type="PANTHER" id="PTHR43877:SF2">
    <property type="entry name" value="AMINOALKYLPHOSPHONATE N-ACETYLTRANSFERASE-RELATED"/>
    <property type="match status" value="1"/>
</dbReference>
<dbReference type="Proteomes" id="UP000285060">
    <property type="component" value="Unassembled WGS sequence"/>
</dbReference>
<dbReference type="VEuPathDB" id="FungiDB:H310_00939"/>
<keyword evidence="2" id="KW-0012">Acyltransferase</keyword>
<feature type="domain" description="N-acetyltransferase" evidence="3">
    <location>
        <begin position="3"/>
        <end position="152"/>
    </location>
</feature>
<sequence>MPATVHRAAVADIDRIAPLFDGYRMFYRQPSDIGRAKTFLFDRLSRQESVLFIAVDDQGCAGGFVQLYPSFSSVTMERVWILNDLFVVPAARRQGIAKLLMNHARDFAQADGAKGLSLETDHDNYVGQGLYEALGYAKSTGFHYFLSLKKQA</sequence>
<dbReference type="CDD" id="cd04301">
    <property type="entry name" value="NAT_SF"/>
    <property type="match status" value="1"/>
</dbReference>
<name>A0A3R6ZV96_9STRA</name>
<reference evidence="4 5" key="1">
    <citation type="submission" date="2018-08" db="EMBL/GenBank/DDBJ databases">
        <title>Aphanomyces genome sequencing and annotation.</title>
        <authorList>
            <person name="Minardi D."/>
            <person name="Oidtmann B."/>
            <person name="Van Der Giezen M."/>
            <person name="Studholme D.J."/>
        </authorList>
    </citation>
    <scope>NUCLEOTIDE SEQUENCE [LARGE SCALE GENOMIC DNA]</scope>
    <source>
        <strain evidence="4 5">NJM0002</strain>
    </source>
</reference>
<dbReference type="InterPro" id="IPR016181">
    <property type="entry name" value="Acyl_CoA_acyltransferase"/>
</dbReference>
<dbReference type="InterPro" id="IPR000182">
    <property type="entry name" value="GNAT_dom"/>
</dbReference>
<dbReference type="Gene3D" id="3.40.630.30">
    <property type="match status" value="1"/>
</dbReference>
<evidence type="ECO:0000313" key="5">
    <source>
        <dbReference type="Proteomes" id="UP000285060"/>
    </source>
</evidence>
<dbReference type="EMBL" id="QUSY01000069">
    <property type="protein sequence ID" value="RHY33561.1"/>
    <property type="molecule type" value="Genomic_DNA"/>
</dbReference>
<evidence type="ECO:0000256" key="2">
    <source>
        <dbReference type="ARBA" id="ARBA00023315"/>
    </source>
</evidence>
<comment type="caution">
    <text evidence="4">The sequence shown here is derived from an EMBL/GenBank/DDBJ whole genome shotgun (WGS) entry which is preliminary data.</text>
</comment>
<proteinExistence type="predicted"/>
<evidence type="ECO:0000313" key="4">
    <source>
        <dbReference type="EMBL" id="RHY33561.1"/>
    </source>
</evidence>
<dbReference type="PANTHER" id="PTHR43877">
    <property type="entry name" value="AMINOALKYLPHOSPHONATE N-ACETYLTRANSFERASE-RELATED-RELATED"/>
    <property type="match status" value="1"/>
</dbReference>
<evidence type="ECO:0000256" key="1">
    <source>
        <dbReference type="ARBA" id="ARBA00022679"/>
    </source>
</evidence>
<dbReference type="PROSITE" id="PS51186">
    <property type="entry name" value="GNAT"/>
    <property type="match status" value="1"/>
</dbReference>
<accession>A0A3R6ZV96</accession>